<evidence type="ECO:0000256" key="1">
    <source>
        <dbReference type="ARBA" id="ARBA00022801"/>
    </source>
</evidence>
<evidence type="ECO:0000256" key="2">
    <source>
        <dbReference type="ARBA" id="ARBA00022963"/>
    </source>
</evidence>
<evidence type="ECO:0000313" key="7">
    <source>
        <dbReference type="Proteomes" id="UP001253545"/>
    </source>
</evidence>
<sequence length="491" mass="54797">MANKRLSELENVMKTAESYAEYKEAAQAHDELSGANEWKAKDACKDYDYRAIRKRVQRIKQARANNDAIGLMYILHEGLHGNLGNIAASSLNAQAKIGTKRLIEEFIEQVCESLDFIYQADENIIDYYEKLSFFDETAHAFGRSCLMLSGGAGLGFFHGGVLKCLVEHDLLPDVLSGASAGSILAALVGTRTNEELKDILTPDVIHSKFSEWRLWNGFSKDSLFDSTNLENALIELFDLTTFEEAFKKTGKHVTITVSPADLHQHSRLLNAKTSPNAIISQAVRASCAIPIVFSAVQLKAKNQAGEVVPYIPNRRFADGSIMADLPFKRLARLYGVNHSIVSQTNPISTLFRARDKRDTSGIVGLSMRYVAKLAKINSIYAFDVLENAISHRQTKLGIHKVRSIIDQQYMGDINILPDPTIANFLHIVSNPSKKSLAELFEHGERATWPQLDLVKRNTLISKTLRKYLKLLKEREARILGKHNGLKVVGDN</sequence>
<dbReference type="PANTHER" id="PTHR14226:SF10">
    <property type="entry name" value="TRIACYLGLYCEROL LIPASE 4-RELATED"/>
    <property type="match status" value="1"/>
</dbReference>
<dbReference type="RefSeq" id="WP_311367600.1">
    <property type="nucleotide sequence ID" value="NZ_JAVRHX010000001.1"/>
</dbReference>
<dbReference type="InterPro" id="IPR016035">
    <property type="entry name" value="Acyl_Trfase/lysoPLipase"/>
</dbReference>
<feature type="short sequence motif" description="GXSXG" evidence="4">
    <location>
        <begin position="177"/>
        <end position="181"/>
    </location>
</feature>
<keyword evidence="2 4" id="KW-0442">Lipid degradation</keyword>
<name>A0ABU2ZNC8_9ALTE</name>
<protein>
    <submittedName>
        <fullName evidence="6">DUF3336 domain-containing protein</fullName>
    </submittedName>
</protein>
<dbReference type="SUPFAM" id="SSF52151">
    <property type="entry name" value="FabD/lysophospholipase-like"/>
    <property type="match status" value="1"/>
</dbReference>
<evidence type="ECO:0000313" key="6">
    <source>
        <dbReference type="EMBL" id="MDT0594115.1"/>
    </source>
</evidence>
<dbReference type="Pfam" id="PF01734">
    <property type="entry name" value="Patatin"/>
    <property type="match status" value="1"/>
</dbReference>
<feature type="active site" description="Proton acceptor" evidence="4">
    <location>
        <position position="318"/>
    </location>
</feature>
<comment type="caution">
    <text evidence="4">Lacks conserved residue(s) required for the propagation of feature annotation.</text>
</comment>
<keyword evidence="3 4" id="KW-0443">Lipid metabolism</keyword>
<comment type="caution">
    <text evidence="6">The sequence shown here is derived from an EMBL/GenBank/DDBJ whole genome shotgun (WGS) entry which is preliminary data.</text>
</comment>
<evidence type="ECO:0000256" key="4">
    <source>
        <dbReference type="PROSITE-ProRule" id="PRU01161"/>
    </source>
</evidence>
<evidence type="ECO:0000256" key="3">
    <source>
        <dbReference type="ARBA" id="ARBA00023098"/>
    </source>
</evidence>
<reference evidence="6 7" key="1">
    <citation type="submission" date="2023-09" db="EMBL/GenBank/DDBJ databases">
        <authorList>
            <person name="Rey-Velasco X."/>
        </authorList>
    </citation>
    <scope>NUCLEOTIDE SEQUENCE [LARGE SCALE GENOMIC DNA]</scope>
    <source>
        <strain evidence="6 7">P117</strain>
    </source>
</reference>
<keyword evidence="1 4" id="KW-0378">Hydrolase</keyword>
<proteinExistence type="predicted"/>
<organism evidence="6 7">
    <name type="scientific">Glaciecola petra</name>
    <dbReference type="NCBI Taxonomy" id="3075602"/>
    <lineage>
        <taxon>Bacteria</taxon>
        <taxon>Pseudomonadati</taxon>
        <taxon>Pseudomonadota</taxon>
        <taxon>Gammaproteobacteria</taxon>
        <taxon>Alteromonadales</taxon>
        <taxon>Alteromonadaceae</taxon>
        <taxon>Glaciecola</taxon>
    </lineage>
</organism>
<dbReference type="CDD" id="cd07206">
    <property type="entry name" value="Pat_TGL3-4-5_SDP1"/>
    <property type="match status" value="1"/>
</dbReference>
<dbReference type="InterPro" id="IPR021771">
    <property type="entry name" value="Triacylglycerol_lipase_N"/>
</dbReference>
<keyword evidence="7" id="KW-1185">Reference proteome</keyword>
<dbReference type="Pfam" id="PF11815">
    <property type="entry name" value="DUF3336"/>
    <property type="match status" value="1"/>
</dbReference>
<dbReference type="EMBL" id="JAVRHX010000001">
    <property type="protein sequence ID" value="MDT0594115.1"/>
    <property type="molecule type" value="Genomic_DNA"/>
</dbReference>
<dbReference type="InterPro" id="IPR002641">
    <property type="entry name" value="PNPLA_dom"/>
</dbReference>
<feature type="active site" description="Nucleophile" evidence="4">
    <location>
        <position position="179"/>
    </location>
</feature>
<dbReference type="Proteomes" id="UP001253545">
    <property type="component" value="Unassembled WGS sequence"/>
</dbReference>
<dbReference type="PANTHER" id="PTHR14226">
    <property type="entry name" value="NEUROPATHY TARGET ESTERASE/SWISS CHEESE D.MELANOGASTER"/>
    <property type="match status" value="1"/>
</dbReference>
<evidence type="ECO:0000259" key="5">
    <source>
        <dbReference type="PROSITE" id="PS51635"/>
    </source>
</evidence>
<gene>
    <name evidence="6" type="ORF">RM552_04590</name>
</gene>
<dbReference type="InterPro" id="IPR050301">
    <property type="entry name" value="NTE"/>
</dbReference>
<dbReference type="PROSITE" id="PS51635">
    <property type="entry name" value="PNPLA"/>
    <property type="match status" value="1"/>
</dbReference>
<accession>A0ABU2ZNC8</accession>
<feature type="domain" description="PNPLA" evidence="5">
    <location>
        <begin position="146"/>
        <end position="331"/>
    </location>
</feature>
<dbReference type="Gene3D" id="3.40.1090.10">
    <property type="entry name" value="Cytosolic phospholipase A2 catalytic domain"/>
    <property type="match status" value="1"/>
</dbReference>